<comment type="caution">
    <text evidence="3">The sequence shown here is derived from an EMBL/GenBank/DDBJ whole genome shotgun (WGS) entry which is preliminary data.</text>
</comment>
<name>A0A1Y2BPK2_9FUNG</name>
<evidence type="ECO:0000256" key="1">
    <source>
        <dbReference type="SAM" id="MobiDB-lite"/>
    </source>
</evidence>
<reference evidence="3 4" key="1">
    <citation type="submission" date="2016-07" db="EMBL/GenBank/DDBJ databases">
        <title>Pervasive Adenine N6-methylation of Active Genes in Fungi.</title>
        <authorList>
            <consortium name="DOE Joint Genome Institute"/>
            <person name="Mondo S.J."/>
            <person name="Dannebaum R.O."/>
            <person name="Kuo R.C."/>
            <person name="Labutti K."/>
            <person name="Haridas S."/>
            <person name="Kuo A."/>
            <person name="Salamov A."/>
            <person name="Ahrendt S.R."/>
            <person name="Lipzen A."/>
            <person name="Sullivan W."/>
            <person name="Andreopoulos W.B."/>
            <person name="Clum A."/>
            <person name="Lindquist E."/>
            <person name="Daum C."/>
            <person name="Ramamoorthy G.K."/>
            <person name="Gryganskyi A."/>
            <person name="Culley D."/>
            <person name="Magnuson J.K."/>
            <person name="James T.Y."/>
            <person name="O'Malley M.A."/>
            <person name="Stajich J.E."/>
            <person name="Spatafora J.W."/>
            <person name="Visel A."/>
            <person name="Grigoriev I.V."/>
        </authorList>
    </citation>
    <scope>NUCLEOTIDE SEQUENCE [LARGE SCALE GENOMIC DNA]</scope>
    <source>
        <strain evidence="3 4">JEL800</strain>
    </source>
</reference>
<dbReference type="SMART" id="SM00225">
    <property type="entry name" value="BTB"/>
    <property type="match status" value="1"/>
</dbReference>
<feature type="region of interest" description="Disordered" evidence="1">
    <location>
        <begin position="292"/>
        <end position="314"/>
    </location>
</feature>
<dbReference type="PANTHER" id="PTHR24410:SF23">
    <property type="entry name" value="BTB DOMAIN-CONTAINING PROTEIN-RELATED"/>
    <property type="match status" value="1"/>
</dbReference>
<dbReference type="SUPFAM" id="SSF54695">
    <property type="entry name" value="POZ domain"/>
    <property type="match status" value="1"/>
</dbReference>
<proteinExistence type="predicted"/>
<feature type="compositionally biased region" description="Polar residues" evidence="1">
    <location>
        <begin position="964"/>
        <end position="973"/>
    </location>
</feature>
<accession>A0A1Y2BPK2</accession>
<evidence type="ECO:0000313" key="3">
    <source>
        <dbReference type="EMBL" id="ORY36527.1"/>
    </source>
</evidence>
<feature type="region of interest" description="Disordered" evidence="1">
    <location>
        <begin position="717"/>
        <end position="828"/>
    </location>
</feature>
<feature type="compositionally biased region" description="Polar residues" evidence="1">
    <location>
        <begin position="987"/>
        <end position="996"/>
    </location>
</feature>
<protein>
    <recommendedName>
        <fullName evidence="2">BTB domain-containing protein</fullName>
    </recommendedName>
</protein>
<dbReference type="Gene3D" id="3.30.710.10">
    <property type="entry name" value="Potassium Channel Kv1.1, Chain A"/>
    <property type="match status" value="1"/>
</dbReference>
<dbReference type="InterPro" id="IPR011333">
    <property type="entry name" value="SKP1/BTB/POZ_sf"/>
</dbReference>
<dbReference type="PANTHER" id="PTHR24410">
    <property type="entry name" value="HL07962P-RELATED"/>
    <property type="match status" value="1"/>
</dbReference>
<dbReference type="CDD" id="cd18186">
    <property type="entry name" value="BTB_POZ_ZBTB_KLHL-like"/>
    <property type="match status" value="1"/>
</dbReference>
<organism evidence="3 4">
    <name type="scientific">Rhizoclosmatium globosum</name>
    <dbReference type="NCBI Taxonomy" id="329046"/>
    <lineage>
        <taxon>Eukaryota</taxon>
        <taxon>Fungi</taxon>
        <taxon>Fungi incertae sedis</taxon>
        <taxon>Chytridiomycota</taxon>
        <taxon>Chytridiomycota incertae sedis</taxon>
        <taxon>Chytridiomycetes</taxon>
        <taxon>Chytridiales</taxon>
        <taxon>Chytriomycetaceae</taxon>
        <taxon>Rhizoclosmatium</taxon>
    </lineage>
</organism>
<dbReference type="InterPro" id="IPR000210">
    <property type="entry name" value="BTB/POZ_dom"/>
</dbReference>
<dbReference type="InterPro" id="IPR051481">
    <property type="entry name" value="BTB-POZ/Galectin-3-binding"/>
</dbReference>
<evidence type="ECO:0000313" key="4">
    <source>
        <dbReference type="Proteomes" id="UP000193642"/>
    </source>
</evidence>
<feature type="domain" description="BTB" evidence="2">
    <location>
        <begin position="44"/>
        <end position="119"/>
    </location>
</feature>
<feature type="region of interest" description="Disordered" evidence="1">
    <location>
        <begin position="445"/>
        <end position="472"/>
    </location>
</feature>
<dbReference type="AlphaFoldDB" id="A0A1Y2BPK2"/>
<feature type="region of interest" description="Disordered" evidence="1">
    <location>
        <begin position="554"/>
        <end position="573"/>
    </location>
</feature>
<evidence type="ECO:0000259" key="2">
    <source>
        <dbReference type="PROSITE" id="PS50097"/>
    </source>
</evidence>
<sequence length="1099" mass="120433">MDTGAKQNKTRLETATEPEATMLHQTQLPAAPLFAPYFVTGRFSDATLVLSPLNERVPVHRVVLASQSPFFDSLFSAAPPNSNSNSNSEIVVELPRSTPGEAMRLVLEWLYFGQALVSLRLAFPVLRLASAFDIRPLHVHVEGFLARALAGREVVIENNERISNIVVRSEDEWVNALVAAVKAEAALPLIEAVVKAAVRDIRASDSDSNESSSTQEQTDSFIGYSFLRRVCDHCATLEDPFETDKVMMLLNLISYSDFKVSELEVLQNDVQNQRVPNQIGLSAMMLAVRRRESVSMTTSPKRSENESSQATITTVTQQETGTVSLATNVAVKRETSTATIMRTVEAATVEEAEEFHDSVEYRPASVSPKQSRASNPFFNHVHHLGTTVLEESIPTATELFSTEASTSVDFETHKSAENSFDISGDSTGSSDGNKTVIYIGKGPIGVIPHQSTPPPPPPAGPPPPLPDTKPFRYSPEKVVKKSSSATLVNEEVFTQTRSVPQTISNPEAPSLRPQIHHSAAKSDVPVQTPTFVVTAAPEVQQLDNTSVEISDATAFMPIPPPKKKTKRKKNPDTTELLDAVSERLSMLIEAGEVESEAETETDGENTDLSYAEYDDVSFSRSSNHGSKISRPATALSTHSVSNTSNPYVLPAPQNSGLALDLDLDLGWSTDFGKSVLDLTQKSFSSPGMYGKITGVKTPVDVQDQAASFLKKVEERRQSVAESTQENVSTMSPSFMEHQQRVNDYRTSEQQRSLGMKMGGRSETYHPQQQSKSYESPKISEAPVPPARKSRYIPSSTTPQEKLERRDPAMDESDRFSFDSNSPQSAKHFNVHPAPVKESVLQLPAAPILTDSFFNESQSFDKSNDSSGKVSSFFEGDARTKILLETQPIENDARYTRKSNVIASSSLDGSKQAAAVGTWSHATKLPTVLGNANSIANKREPSGGTWAHMNASQMTNKIINAVGGSRSNSGNHKTSILPHMPWDHDTSNRTTRASMDASTRPREFNEPPLQPRHSISYPSPHPRRDSFDSDSMDNGFSIENSYYQHQDQSVDTTGYVDLPHSVNESYMDRSMSSMGSKSMSMSWMGLGKKGLKGMNLFGKK</sequence>
<gene>
    <name evidence="3" type="ORF">BCR33DRAFT_855256</name>
</gene>
<feature type="compositionally biased region" description="Polar residues" evidence="1">
    <location>
        <begin position="764"/>
        <end position="773"/>
    </location>
</feature>
<feature type="compositionally biased region" description="Pro residues" evidence="1">
    <location>
        <begin position="451"/>
        <end position="467"/>
    </location>
</feature>
<feature type="compositionally biased region" description="Basic and acidic residues" evidence="1">
    <location>
        <begin position="800"/>
        <end position="816"/>
    </location>
</feature>
<dbReference type="Pfam" id="PF00651">
    <property type="entry name" value="BTB"/>
    <property type="match status" value="1"/>
</dbReference>
<dbReference type="PROSITE" id="PS50097">
    <property type="entry name" value="BTB"/>
    <property type="match status" value="1"/>
</dbReference>
<feature type="region of interest" description="Disordered" evidence="1">
    <location>
        <begin position="964"/>
        <end position="1029"/>
    </location>
</feature>
<feature type="compositionally biased region" description="Basic and acidic residues" evidence="1">
    <location>
        <begin position="737"/>
        <end position="748"/>
    </location>
</feature>
<keyword evidence="4" id="KW-1185">Reference proteome</keyword>
<feature type="compositionally biased region" description="Polar residues" evidence="1">
    <location>
        <begin position="719"/>
        <end position="732"/>
    </location>
</feature>
<dbReference type="Proteomes" id="UP000193642">
    <property type="component" value="Unassembled WGS sequence"/>
</dbReference>
<dbReference type="EMBL" id="MCGO01000055">
    <property type="protein sequence ID" value="ORY36527.1"/>
    <property type="molecule type" value="Genomic_DNA"/>
</dbReference>
<dbReference type="OrthoDB" id="2106269at2759"/>
<dbReference type="STRING" id="329046.A0A1Y2BPK2"/>
<feature type="compositionally biased region" description="Polar residues" evidence="1">
    <location>
        <begin position="817"/>
        <end position="826"/>
    </location>
</feature>